<sequence>MPLRIAAVAGAAVVLVGAGAVAAFATAGDGGKTAAAAKSTPQADAPRRPDPRVLEEQRRRLNLERADQAARKDAGRRLELQPKGRKPTPKPTRTPGAYAGNPVPAGEAQRIAKAMLPSFGFDPDTQFGCLVKLWDKESGWRTTAQNPSSGAYGIPQALPGEKMASAGDDWRTNPRTQIKWGLGYIKDRYGSPCEAWAHSQSVGWY</sequence>
<accession>A0A7W3R8F9</accession>
<feature type="chain" id="PRO_5039685682" description="Lytic transglycosylase domain-containing protein" evidence="2">
    <location>
        <begin position="28"/>
        <end position="205"/>
    </location>
</feature>
<dbReference type="InterPro" id="IPR023346">
    <property type="entry name" value="Lysozyme-like_dom_sf"/>
</dbReference>
<dbReference type="RefSeq" id="WP_182705326.1">
    <property type="nucleotide sequence ID" value="NZ_JACJII010000001.1"/>
</dbReference>
<dbReference type="Gene3D" id="1.10.530.10">
    <property type="match status" value="1"/>
</dbReference>
<proteinExistence type="predicted"/>
<keyword evidence="4" id="KW-1185">Reference proteome</keyword>
<protein>
    <recommendedName>
        <fullName evidence="5">Lytic transglycosylase domain-containing protein</fullName>
    </recommendedName>
</protein>
<dbReference type="AlphaFoldDB" id="A0A7W3R8F9"/>
<dbReference type="Proteomes" id="UP000539313">
    <property type="component" value="Unassembled WGS sequence"/>
</dbReference>
<evidence type="ECO:0000256" key="1">
    <source>
        <dbReference type="SAM" id="MobiDB-lite"/>
    </source>
</evidence>
<name>A0A7W3R8F9_9ACTN</name>
<dbReference type="EMBL" id="JACJII010000001">
    <property type="protein sequence ID" value="MBA9003632.1"/>
    <property type="molecule type" value="Genomic_DNA"/>
</dbReference>
<feature type="signal peptide" evidence="2">
    <location>
        <begin position="1"/>
        <end position="27"/>
    </location>
</feature>
<evidence type="ECO:0000313" key="4">
    <source>
        <dbReference type="Proteomes" id="UP000539313"/>
    </source>
</evidence>
<evidence type="ECO:0000313" key="3">
    <source>
        <dbReference type="EMBL" id="MBA9003632.1"/>
    </source>
</evidence>
<keyword evidence="2" id="KW-0732">Signal</keyword>
<organism evidence="3 4">
    <name type="scientific">Thermomonospora cellulosilytica</name>
    <dbReference type="NCBI Taxonomy" id="1411118"/>
    <lineage>
        <taxon>Bacteria</taxon>
        <taxon>Bacillati</taxon>
        <taxon>Actinomycetota</taxon>
        <taxon>Actinomycetes</taxon>
        <taxon>Streptosporangiales</taxon>
        <taxon>Thermomonosporaceae</taxon>
        <taxon>Thermomonospora</taxon>
    </lineage>
</organism>
<evidence type="ECO:0000256" key="2">
    <source>
        <dbReference type="SAM" id="SignalP"/>
    </source>
</evidence>
<comment type="caution">
    <text evidence="3">The sequence shown here is derived from an EMBL/GenBank/DDBJ whole genome shotgun (WGS) entry which is preliminary data.</text>
</comment>
<reference evidence="3 4" key="1">
    <citation type="submission" date="2020-08" db="EMBL/GenBank/DDBJ databases">
        <title>Sequencing the genomes of 1000 actinobacteria strains.</title>
        <authorList>
            <person name="Klenk H.-P."/>
        </authorList>
    </citation>
    <scope>NUCLEOTIDE SEQUENCE [LARGE SCALE GENOMIC DNA]</scope>
    <source>
        <strain evidence="3 4">DSM 45823</strain>
    </source>
</reference>
<feature type="compositionally biased region" description="Basic and acidic residues" evidence="1">
    <location>
        <begin position="45"/>
        <end position="82"/>
    </location>
</feature>
<feature type="region of interest" description="Disordered" evidence="1">
    <location>
        <begin position="28"/>
        <end position="104"/>
    </location>
</feature>
<dbReference type="SUPFAM" id="SSF53955">
    <property type="entry name" value="Lysozyme-like"/>
    <property type="match status" value="1"/>
</dbReference>
<evidence type="ECO:0008006" key="5">
    <source>
        <dbReference type="Google" id="ProtNLM"/>
    </source>
</evidence>
<feature type="compositionally biased region" description="Low complexity" evidence="1">
    <location>
        <begin position="28"/>
        <end position="38"/>
    </location>
</feature>
<gene>
    <name evidence="3" type="ORF">HNR21_002514</name>
</gene>